<dbReference type="EMBL" id="FNWV01000004">
    <property type="protein sequence ID" value="SEH57126.1"/>
    <property type="molecule type" value="Genomic_DNA"/>
</dbReference>
<accession>A0A1H6J4W6</accession>
<reference evidence="2 3" key="1">
    <citation type="submission" date="2016-10" db="EMBL/GenBank/DDBJ databases">
        <authorList>
            <person name="de Groot N.N."/>
        </authorList>
    </citation>
    <scope>NUCLEOTIDE SEQUENCE [LARGE SCALE GENOMIC DNA]</scope>
    <source>
        <strain evidence="2 3">YAD2003</strain>
    </source>
</reference>
<evidence type="ECO:0000313" key="2">
    <source>
        <dbReference type="EMBL" id="SEH57126.1"/>
    </source>
</evidence>
<organism evidence="2 3">
    <name type="scientific">Ruminococcus flavefaciens</name>
    <dbReference type="NCBI Taxonomy" id="1265"/>
    <lineage>
        <taxon>Bacteria</taxon>
        <taxon>Bacillati</taxon>
        <taxon>Bacillota</taxon>
        <taxon>Clostridia</taxon>
        <taxon>Eubacteriales</taxon>
        <taxon>Oscillospiraceae</taxon>
        <taxon>Ruminococcus</taxon>
    </lineage>
</organism>
<gene>
    <name evidence="2" type="ORF">SAMN02910265_01540</name>
</gene>
<evidence type="ECO:0000313" key="3">
    <source>
        <dbReference type="Proteomes" id="UP000183190"/>
    </source>
</evidence>
<name>A0A1H6J4W6_RUMFL</name>
<evidence type="ECO:0000256" key="1">
    <source>
        <dbReference type="SAM" id="Phobius"/>
    </source>
</evidence>
<protein>
    <submittedName>
        <fullName evidence="2">Uncharacterized protein</fullName>
    </submittedName>
</protein>
<keyword evidence="1" id="KW-0472">Membrane</keyword>
<proteinExistence type="predicted"/>
<dbReference type="AlphaFoldDB" id="A0A1H6J4W6"/>
<dbReference type="OrthoDB" id="1819150at2"/>
<sequence>MKKPLIIGGTILGFLITAALVIFIFFPGLPTYLKVKYKYDHIDETVAEFKKTDIPSDHVSHTLKGVKFRIPSDWEGHSPIEGTEASSYASGEESRIFVLDTDYKENEERQSEYKELLGDEYSEDDLYYPWAYFKYKEADYRHFYKEIGVDLPQYGLAYTMVFYTRDCLTAKKCLKLRGKDKDVFLDLAEDKEEAVGMEKMWKIKNSEYTAYVVQVLYGDYSGNTWDVNIFPNSNKNEVYTVTLKCPDETTAKQIISSIELE</sequence>
<keyword evidence="1" id="KW-0812">Transmembrane</keyword>
<keyword evidence="1" id="KW-1133">Transmembrane helix</keyword>
<feature type="transmembrane region" description="Helical" evidence="1">
    <location>
        <begin position="6"/>
        <end position="29"/>
    </location>
</feature>
<dbReference type="RefSeq" id="WP_074716041.1">
    <property type="nucleotide sequence ID" value="NZ_FNWV01000004.1"/>
</dbReference>
<dbReference type="Proteomes" id="UP000183190">
    <property type="component" value="Unassembled WGS sequence"/>
</dbReference>